<dbReference type="EMBL" id="JX549069">
    <property type="protein sequence ID" value="AFV80044.1"/>
    <property type="molecule type" value="Genomic_DNA"/>
</dbReference>
<dbReference type="Proteomes" id="UP000018208">
    <property type="component" value="Unassembled WGS sequence"/>
</dbReference>
<dbReference type="GO" id="GO:0005739">
    <property type="term" value="C:mitochondrion"/>
    <property type="evidence" value="ECO:0007669"/>
    <property type="project" value="TreeGrafter"/>
</dbReference>
<dbReference type="SMART" id="SM01219">
    <property type="entry name" value="Frataxin_Cyay"/>
    <property type="match status" value="1"/>
</dbReference>
<accession>K7R5E3</accession>
<dbReference type="PROSITE" id="PS01344">
    <property type="entry name" value="FRATAXIN_1"/>
    <property type="match status" value="1"/>
</dbReference>
<evidence type="ECO:0000313" key="6">
    <source>
        <dbReference type="EMBL" id="KAH0569833.1"/>
    </source>
</evidence>
<organism evidence="4">
    <name type="scientific">Spironucleus salmonicida</name>
    <dbReference type="NCBI Taxonomy" id="348837"/>
    <lineage>
        <taxon>Eukaryota</taxon>
        <taxon>Metamonada</taxon>
        <taxon>Diplomonadida</taxon>
        <taxon>Hexamitidae</taxon>
        <taxon>Hexamitinae</taxon>
        <taxon>Spironucleus</taxon>
    </lineage>
</organism>
<dbReference type="PROSITE" id="PS50810">
    <property type="entry name" value="FRATAXIN_2"/>
    <property type="match status" value="1"/>
</dbReference>
<dbReference type="GO" id="GO:0006879">
    <property type="term" value="P:intracellular iron ion homeostasis"/>
    <property type="evidence" value="ECO:0007669"/>
    <property type="project" value="TreeGrafter"/>
</dbReference>
<dbReference type="GO" id="GO:0008198">
    <property type="term" value="F:ferrous iron binding"/>
    <property type="evidence" value="ECO:0007669"/>
    <property type="project" value="TreeGrafter"/>
</dbReference>
<protein>
    <submittedName>
        <fullName evidence="4">Frataxin</fullName>
    </submittedName>
</protein>
<evidence type="ECO:0000256" key="3">
    <source>
        <dbReference type="ARBA" id="ARBA00023004"/>
    </source>
</evidence>
<gene>
    <name evidence="4" type="ORF">SS50377_10981</name>
    <name evidence="6" type="ORF">SS50377_27805</name>
</gene>
<dbReference type="PANTHER" id="PTHR16821">
    <property type="entry name" value="FRATAXIN"/>
    <property type="match status" value="1"/>
</dbReference>
<keyword evidence="2" id="KW-0406">Ion transport</keyword>
<dbReference type="InterPro" id="IPR020895">
    <property type="entry name" value="Frataxin_CS"/>
</dbReference>
<dbReference type="AlphaFoldDB" id="K7R5E3"/>
<name>K7R5E3_9EUKA</name>
<dbReference type="SUPFAM" id="SSF55387">
    <property type="entry name" value="Frataxin/Nqo15-like"/>
    <property type="match status" value="1"/>
</dbReference>
<dbReference type="GO" id="GO:0016226">
    <property type="term" value="P:iron-sulfur cluster assembly"/>
    <property type="evidence" value="ECO:0007669"/>
    <property type="project" value="InterPro"/>
</dbReference>
<dbReference type="PANTHER" id="PTHR16821:SF2">
    <property type="entry name" value="FRATAXIN, MITOCHONDRIAL"/>
    <property type="match status" value="1"/>
</dbReference>
<dbReference type="GO" id="GO:0008199">
    <property type="term" value="F:ferric iron binding"/>
    <property type="evidence" value="ECO:0007669"/>
    <property type="project" value="InterPro"/>
</dbReference>
<proteinExistence type="inferred from homology"/>
<dbReference type="VEuPathDB" id="GiardiaDB:SS50377_27805"/>
<keyword evidence="2" id="KW-0410">Iron transport</keyword>
<geneLocation type="hydrogenosome" evidence="4"/>
<dbReference type="InterPro" id="IPR036524">
    <property type="entry name" value="Frataxin/CyaY_sf"/>
</dbReference>
<dbReference type="OrthoDB" id="1897642at2759"/>
<reference evidence="5 6" key="2">
    <citation type="journal article" date="2014" name="PLoS Genet.">
        <title>The Genome of Spironucleus salmonicida Highlights a Fish Pathogen Adapted to Fluctuating Environments.</title>
        <authorList>
            <person name="Xu F."/>
            <person name="Jerlstrom-Hultqvist J."/>
            <person name="Einarsson E."/>
            <person name="Astvaldsson A."/>
            <person name="Svard S.G."/>
            <person name="Andersson J.O."/>
        </authorList>
    </citation>
    <scope>NUCLEOTIDE SEQUENCE</scope>
    <source>
        <strain evidence="6">ATCC 50377</strain>
    </source>
</reference>
<reference evidence="4" key="1">
    <citation type="journal article" date="2013" name="Nat. Commun.">
        <title>Hydrogenosomes in the diplomonad Spironucleus salmonicida.</title>
        <authorList>
            <person name="Jerlstrom-Hultqvist J."/>
            <person name="Einarsson E."/>
            <person name="Xu F."/>
            <person name="Hjort K."/>
            <person name="Ek B."/>
            <person name="Steinhauf D."/>
            <person name="Hultenby K."/>
            <person name="Bergquist J."/>
            <person name="Andersson J.O."/>
            <person name="Svard S.G."/>
        </authorList>
    </citation>
    <scope>NUCLEOTIDE SEQUENCE</scope>
    <source>
        <strain evidence="4">ATCC 50377</strain>
    </source>
</reference>
<evidence type="ECO:0000256" key="2">
    <source>
        <dbReference type="ARBA" id="ARBA00022496"/>
    </source>
</evidence>
<keyword evidence="3" id="KW-0408">Iron</keyword>
<evidence type="ECO:0000313" key="5">
    <source>
        <dbReference type="EMBL" id="EST48875.1"/>
    </source>
</evidence>
<evidence type="ECO:0000256" key="1">
    <source>
        <dbReference type="ARBA" id="ARBA00008183"/>
    </source>
</evidence>
<dbReference type="GO" id="GO:0034986">
    <property type="term" value="F:iron chaperone activity"/>
    <property type="evidence" value="ECO:0007669"/>
    <property type="project" value="TreeGrafter"/>
</dbReference>
<dbReference type="NCBIfam" id="TIGR03421">
    <property type="entry name" value="FeS_CyaY"/>
    <property type="match status" value="1"/>
</dbReference>
<dbReference type="EMBL" id="AUWU02000008">
    <property type="protein sequence ID" value="KAH0569833.1"/>
    <property type="molecule type" value="Genomic_DNA"/>
</dbReference>
<dbReference type="EMBL" id="KI545975">
    <property type="protein sequence ID" value="EST48875.1"/>
    <property type="molecule type" value="Genomic_DNA"/>
</dbReference>
<keyword evidence="4" id="KW-0377">Hydrogenosome</keyword>
<comment type="similarity">
    <text evidence="1">Belongs to the frataxin family.</text>
</comment>
<keyword evidence="2" id="KW-0813">Transport</keyword>
<dbReference type="GO" id="GO:0006826">
    <property type="term" value="P:iron ion transport"/>
    <property type="evidence" value="ECO:0007669"/>
    <property type="project" value="UniProtKB-KW"/>
</dbReference>
<keyword evidence="7" id="KW-1185">Reference proteome</keyword>
<evidence type="ECO:0000313" key="4">
    <source>
        <dbReference type="EMBL" id="AFV80044.1"/>
    </source>
</evidence>
<dbReference type="GO" id="GO:0004322">
    <property type="term" value="F:ferroxidase activity"/>
    <property type="evidence" value="ECO:0007669"/>
    <property type="project" value="TreeGrafter"/>
</dbReference>
<reference evidence="6" key="3">
    <citation type="submission" date="2020-12" db="EMBL/GenBank/DDBJ databases">
        <title>New Spironucleus salmonicida genome in near-complete chromosomes.</title>
        <authorList>
            <person name="Xu F."/>
            <person name="Kurt Z."/>
            <person name="Jimenez-Gonzalez A."/>
            <person name="Astvaldsson A."/>
            <person name="Andersson J.O."/>
            <person name="Svard S.G."/>
        </authorList>
    </citation>
    <scope>NUCLEOTIDE SEQUENCE</scope>
    <source>
        <strain evidence="6">ATCC 50377</strain>
    </source>
</reference>
<dbReference type="Pfam" id="PF01491">
    <property type="entry name" value="Frataxin_Cyay"/>
    <property type="match status" value="1"/>
</dbReference>
<sequence>MTYSLQVTSVLNNIQSLVEKALNVDTQLSYGVLQFPANNGQYVLNKQNPTQQLWLSSPVSGPSHFDLVDGKFKRNGVEISDLLKRELGIE</sequence>
<evidence type="ECO:0000313" key="7">
    <source>
        <dbReference type="Proteomes" id="UP000018208"/>
    </source>
</evidence>
<dbReference type="Gene3D" id="3.30.920.10">
    <property type="entry name" value="Frataxin/CyaY"/>
    <property type="match status" value="1"/>
</dbReference>
<dbReference type="InterPro" id="IPR002908">
    <property type="entry name" value="Frataxin/CyaY"/>
</dbReference>
<dbReference type="GO" id="GO:0051537">
    <property type="term" value="F:2 iron, 2 sulfur cluster binding"/>
    <property type="evidence" value="ECO:0007669"/>
    <property type="project" value="TreeGrafter"/>
</dbReference>